<feature type="compositionally biased region" description="Basic and acidic residues" evidence="1">
    <location>
        <begin position="112"/>
        <end position="124"/>
    </location>
</feature>
<organism evidence="2 3">
    <name type="scientific">Ruegeria denitrificans</name>
    <dbReference type="NCBI Taxonomy" id="1715692"/>
    <lineage>
        <taxon>Bacteria</taxon>
        <taxon>Pseudomonadati</taxon>
        <taxon>Pseudomonadota</taxon>
        <taxon>Alphaproteobacteria</taxon>
        <taxon>Rhodobacterales</taxon>
        <taxon>Roseobacteraceae</taxon>
        <taxon>Ruegeria</taxon>
    </lineage>
</organism>
<dbReference type="EMBL" id="CYUD01000005">
    <property type="protein sequence ID" value="CUJ97566.1"/>
    <property type="molecule type" value="Genomic_DNA"/>
</dbReference>
<sequence length="243" mass="27648">MSRLNRFEWLKAVLQCADLNSSTKVVASALSVQFANDRTGQLNPSLKTLDEFLVGMSLATIKRCLKQLVEFGWLFRTEGRGAGNHTEYDLRSPTKIIPFRRRKKDAPMSLSEGRKGSPVRDKGRMGDLSYIKKEQSIEQNLALEPDLPNGGPSDSARVGSAQPEFVSRQSFGCRQWEQFTERMFGAWIDRVLPEAIENNERGYWLPGRFPPTNKNEWPVLRSWLITEGWTLFAPSKQELCHAV</sequence>
<evidence type="ECO:0008006" key="4">
    <source>
        <dbReference type="Google" id="ProtNLM"/>
    </source>
</evidence>
<proteinExistence type="predicted"/>
<gene>
    <name evidence="2" type="ORF">RUE5091_01820</name>
</gene>
<dbReference type="Proteomes" id="UP000051260">
    <property type="component" value="Unassembled WGS sequence"/>
</dbReference>
<protein>
    <recommendedName>
        <fullName evidence="4">Helix-turn-helix domain-containing protein</fullName>
    </recommendedName>
</protein>
<feature type="region of interest" description="Disordered" evidence="1">
    <location>
        <begin position="101"/>
        <end position="124"/>
    </location>
</feature>
<evidence type="ECO:0000313" key="3">
    <source>
        <dbReference type="Proteomes" id="UP000051260"/>
    </source>
</evidence>
<name>A0A0P1I8I5_9RHOB</name>
<evidence type="ECO:0000313" key="2">
    <source>
        <dbReference type="EMBL" id="CUJ97566.1"/>
    </source>
</evidence>
<dbReference type="Pfam" id="PF13730">
    <property type="entry name" value="HTH_36"/>
    <property type="match status" value="1"/>
</dbReference>
<accession>A0A0P1I8I5</accession>
<reference evidence="3" key="1">
    <citation type="submission" date="2015-09" db="EMBL/GenBank/DDBJ databases">
        <authorList>
            <person name="Rodrigo-Torres L."/>
            <person name="Arahal D.R."/>
        </authorList>
    </citation>
    <scope>NUCLEOTIDE SEQUENCE [LARGE SCALE GENOMIC DNA]</scope>
    <source>
        <strain evidence="3">CECT 5091</strain>
    </source>
</reference>
<keyword evidence="3" id="KW-1185">Reference proteome</keyword>
<dbReference type="AlphaFoldDB" id="A0A0P1I8I5"/>
<evidence type="ECO:0000256" key="1">
    <source>
        <dbReference type="SAM" id="MobiDB-lite"/>
    </source>
</evidence>